<evidence type="ECO:0000313" key="2">
    <source>
        <dbReference type="EMBL" id="CCG00373.1"/>
    </source>
</evidence>
<sequence>MSEIKINKRIVLAGGPSTGKTSVINELKKKDFYCFEEAAREIFDEFKLKGLGFKTDPIEISKNIFNKRKLDFEAAENIECRDNLVFYDRGIHEVTAYLRSIGNSSNYWDRIPLDYKYDIIFLFEPWKEIYKKDDNRIEEFSDAKKISPFIISMYEQSGINMIKVPNLSIEERVRFILDKI</sequence>
<dbReference type="SUPFAM" id="SSF52540">
    <property type="entry name" value="P-loop containing nucleoside triphosphate hydrolases"/>
    <property type="match status" value="1"/>
</dbReference>
<protein>
    <submittedName>
        <fullName evidence="3">Atpase-like protein</fullName>
    </submittedName>
</protein>
<dbReference type="Pfam" id="PF13521">
    <property type="entry name" value="AAA_28"/>
    <property type="match status" value="1"/>
</dbReference>
<feature type="domain" description="NadR/Ttd14 AAA" evidence="1">
    <location>
        <begin position="9"/>
        <end position="172"/>
    </location>
</feature>
<accession>H6RHA2</accession>
<reference evidence="3" key="1">
    <citation type="journal article" date="2012" name="Environ. Microbiol.">
        <title>Genomic content of uncultured Bacteroidetes from contrasting oceanic provinces in the North Atlantic Ocean.</title>
        <authorList>
            <person name="Gomez-Pereira P.R."/>
            <person name="Schuler M."/>
            <person name="Fuchs B.M."/>
            <person name="Bennke C."/>
            <person name="Teeling H."/>
            <person name="Waldmann J."/>
            <person name="Richter M."/>
            <person name="Barbe V."/>
            <person name="Bataille E."/>
            <person name="Glockner F.O."/>
            <person name="Amann R."/>
        </authorList>
    </citation>
    <scope>NUCLEOTIDE SEQUENCE</scope>
</reference>
<name>H6RHA2_9BACT</name>
<dbReference type="Gene3D" id="3.40.50.300">
    <property type="entry name" value="P-loop containing nucleotide triphosphate hydrolases"/>
    <property type="match status" value="1"/>
</dbReference>
<gene>
    <name evidence="3" type="ORF">VIS_S18_DB-B8_0018</name>
    <name evidence="2" type="ORF">VIS_S18DAB70018</name>
</gene>
<dbReference type="AlphaFoldDB" id="H6RHA2"/>
<dbReference type="EMBL" id="FO117606">
    <property type="protein sequence ID" value="CCG00373.1"/>
    <property type="molecule type" value="Genomic_DNA"/>
</dbReference>
<dbReference type="EMBL" id="FO117607">
    <property type="protein sequence ID" value="CCG00413.1"/>
    <property type="molecule type" value="Genomic_DNA"/>
</dbReference>
<dbReference type="InterPro" id="IPR038727">
    <property type="entry name" value="NadR/Ttd14_AAA_dom"/>
</dbReference>
<organism evidence="3">
    <name type="scientific">uncultured Flavobacteriia bacterium</name>
    <dbReference type="NCBI Taxonomy" id="212695"/>
    <lineage>
        <taxon>Bacteria</taxon>
        <taxon>Pseudomonadati</taxon>
        <taxon>Bacteroidota</taxon>
        <taxon>Flavobacteriia</taxon>
        <taxon>environmental samples</taxon>
    </lineage>
</organism>
<evidence type="ECO:0000259" key="1">
    <source>
        <dbReference type="Pfam" id="PF13521"/>
    </source>
</evidence>
<reference evidence="3" key="2">
    <citation type="submission" date="2012-02" db="EMBL/GenBank/DDBJ databases">
        <authorList>
            <person name="Genoscope - CEA"/>
        </authorList>
    </citation>
    <scope>NUCLEOTIDE SEQUENCE</scope>
</reference>
<proteinExistence type="predicted"/>
<dbReference type="InterPro" id="IPR027417">
    <property type="entry name" value="P-loop_NTPase"/>
</dbReference>
<evidence type="ECO:0000313" key="3">
    <source>
        <dbReference type="EMBL" id="CCG00413.1"/>
    </source>
</evidence>